<evidence type="ECO:0000313" key="3">
    <source>
        <dbReference type="Proteomes" id="UP000095463"/>
    </source>
</evidence>
<dbReference type="AlphaFoldDB" id="A0A1E5XVV3"/>
<dbReference type="PROSITE" id="PS51186">
    <property type="entry name" value="GNAT"/>
    <property type="match status" value="1"/>
</dbReference>
<dbReference type="Proteomes" id="UP000095463">
    <property type="component" value="Unassembled WGS sequence"/>
</dbReference>
<name>A0A1E5XVV3_9HYPH</name>
<comment type="caution">
    <text evidence="2">The sequence shown here is derived from an EMBL/GenBank/DDBJ whole genome shotgun (WGS) entry which is preliminary data.</text>
</comment>
<reference evidence="2 3" key="1">
    <citation type="journal article" date="2015" name="Genome Announc.">
        <title>Genome Assemblies of Three Soil-Associated Devosia species: D. insulae, D. limi, and D. soli.</title>
        <authorList>
            <person name="Hassan Y.I."/>
            <person name="Lepp D."/>
            <person name="Zhou T."/>
        </authorList>
    </citation>
    <scope>NUCLEOTIDE SEQUENCE [LARGE SCALE GENOMIC DNA]</scope>
    <source>
        <strain evidence="2 3">DS-56</strain>
    </source>
</reference>
<organism evidence="2 3">
    <name type="scientific">Devosia insulae DS-56</name>
    <dbReference type="NCBI Taxonomy" id="1116389"/>
    <lineage>
        <taxon>Bacteria</taxon>
        <taxon>Pseudomonadati</taxon>
        <taxon>Pseudomonadota</taxon>
        <taxon>Alphaproteobacteria</taxon>
        <taxon>Hyphomicrobiales</taxon>
        <taxon>Devosiaceae</taxon>
        <taxon>Devosia</taxon>
    </lineage>
</organism>
<dbReference type="InterPro" id="IPR051531">
    <property type="entry name" value="N-acetyltransferase"/>
</dbReference>
<sequence length="194" mass="21107">MGETLANEAHPTWDGRSILRTERLNLRTFTEADLPLYAALNADLEVMRFLGGVGLSREQSDGIASGAQRSFATTGIGKIAVERASDGAFLGMCGLSVEPWYPDDLEIGWRLARRHWGHGYASEAAAAWIGYAFDTLKAPRVISVTDVPNQRSIAVMQRIGLSLDHYADLADGDDAFAAVIYATNADTWRSDRSG</sequence>
<dbReference type="SUPFAM" id="SSF55729">
    <property type="entry name" value="Acyl-CoA N-acyltransferases (Nat)"/>
    <property type="match status" value="1"/>
</dbReference>
<dbReference type="InterPro" id="IPR016181">
    <property type="entry name" value="Acyl_CoA_acyltransferase"/>
</dbReference>
<dbReference type="GO" id="GO:0016747">
    <property type="term" value="F:acyltransferase activity, transferring groups other than amino-acyl groups"/>
    <property type="evidence" value="ECO:0007669"/>
    <property type="project" value="InterPro"/>
</dbReference>
<evidence type="ECO:0000259" key="1">
    <source>
        <dbReference type="PROSITE" id="PS51186"/>
    </source>
</evidence>
<dbReference type="EMBL" id="LAJE02000060">
    <property type="protein sequence ID" value="OEO32694.1"/>
    <property type="molecule type" value="Genomic_DNA"/>
</dbReference>
<dbReference type="PANTHER" id="PTHR43792">
    <property type="entry name" value="GNAT FAMILY, PUTATIVE (AFU_ORTHOLOGUE AFUA_3G00765)-RELATED-RELATED"/>
    <property type="match status" value="1"/>
</dbReference>
<evidence type="ECO:0000313" key="2">
    <source>
        <dbReference type="EMBL" id="OEO32694.1"/>
    </source>
</evidence>
<dbReference type="PANTHER" id="PTHR43792:SF1">
    <property type="entry name" value="N-ACETYLTRANSFERASE DOMAIN-CONTAINING PROTEIN"/>
    <property type="match status" value="1"/>
</dbReference>
<dbReference type="Gene3D" id="3.40.630.30">
    <property type="match status" value="1"/>
</dbReference>
<accession>A0A1E5XVV3</accession>
<dbReference type="RefSeq" id="WP_069908163.1">
    <property type="nucleotide sequence ID" value="NZ_LAJE02000060.1"/>
</dbReference>
<protein>
    <submittedName>
        <fullName evidence="2">GNAT family N-acetyltransferase</fullName>
    </submittedName>
</protein>
<dbReference type="InterPro" id="IPR000182">
    <property type="entry name" value="GNAT_dom"/>
</dbReference>
<feature type="domain" description="N-acetyltransferase" evidence="1">
    <location>
        <begin position="24"/>
        <end position="186"/>
    </location>
</feature>
<dbReference type="Pfam" id="PF13302">
    <property type="entry name" value="Acetyltransf_3"/>
    <property type="match status" value="1"/>
</dbReference>
<keyword evidence="3" id="KW-1185">Reference proteome</keyword>
<proteinExistence type="predicted"/>
<gene>
    <name evidence="2" type="ORF">VW23_010275</name>
</gene>